<organism evidence="6 7">
    <name type="scientific">Herbaspirillum lusitanum</name>
    <dbReference type="NCBI Taxonomy" id="213312"/>
    <lineage>
        <taxon>Bacteria</taxon>
        <taxon>Pseudomonadati</taxon>
        <taxon>Pseudomonadota</taxon>
        <taxon>Betaproteobacteria</taxon>
        <taxon>Burkholderiales</taxon>
        <taxon>Oxalobacteraceae</taxon>
        <taxon>Herbaspirillum</taxon>
    </lineage>
</organism>
<dbReference type="Gene3D" id="1.10.10.10">
    <property type="entry name" value="Winged helix-like DNA-binding domain superfamily/Winged helix DNA-binding domain"/>
    <property type="match status" value="1"/>
</dbReference>
<dbReference type="Gene3D" id="3.40.190.290">
    <property type="match status" value="1"/>
</dbReference>
<dbReference type="InterPro" id="IPR036388">
    <property type="entry name" value="WH-like_DNA-bd_sf"/>
</dbReference>
<dbReference type="InterPro" id="IPR000847">
    <property type="entry name" value="LysR_HTH_N"/>
</dbReference>
<name>A0ABW9ADX6_9BURK</name>
<dbReference type="EMBL" id="JAQQFM010000009">
    <property type="protein sequence ID" value="MFL9926656.1"/>
    <property type="molecule type" value="Genomic_DNA"/>
</dbReference>
<keyword evidence="4" id="KW-0804">Transcription</keyword>
<dbReference type="SUPFAM" id="SSF53850">
    <property type="entry name" value="Periplasmic binding protein-like II"/>
    <property type="match status" value="1"/>
</dbReference>
<evidence type="ECO:0000313" key="6">
    <source>
        <dbReference type="EMBL" id="MFL9926656.1"/>
    </source>
</evidence>
<dbReference type="InterPro" id="IPR005119">
    <property type="entry name" value="LysR_subst-bd"/>
</dbReference>
<dbReference type="PANTHER" id="PTHR30537:SF5">
    <property type="entry name" value="HTH-TYPE TRANSCRIPTIONAL ACTIVATOR TTDR-RELATED"/>
    <property type="match status" value="1"/>
</dbReference>
<dbReference type="Proteomes" id="UP001629246">
    <property type="component" value="Unassembled WGS sequence"/>
</dbReference>
<protein>
    <submittedName>
        <fullName evidence="6">LysR family transcriptional regulator</fullName>
    </submittedName>
</protein>
<accession>A0ABW9ADX6</accession>
<reference evidence="6 7" key="1">
    <citation type="journal article" date="2024" name="Chem. Sci.">
        <title>Discovery of megapolipeptins by genome mining of a Burkholderiales bacteria collection.</title>
        <authorList>
            <person name="Paulo B.S."/>
            <person name="Recchia M.J.J."/>
            <person name="Lee S."/>
            <person name="Fergusson C.H."/>
            <person name="Romanowski S.B."/>
            <person name="Hernandez A."/>
            <person name="Krull N."/>
            <person name="Liu D.Y."/>
            <person name="Cavanagh H."/>
            <person name="Bos A."/>
            <person name="Gray C.A."/>
            <person name="Murphy B.T."/>
            <person name="Linington R.G."/>
            <person name="Eustaquio A.S."/>
        </authorList>
    </citation>
    <scope>NUCLEOTIDE SEQUENCE [LARGE SCALE GENOMIC DNA]</scope>
    <source>
        <strain evidence="6 7">RL21-008-BIB-A</strain>
    </source>
</reference>
<evidence type="ECO:0000256" key="1">
    <source>
        <dbReference type="ARBA" id="ARBA00009437"/>
    </source>
</evidence>
<feature type="domain" description="HTH lysR-type" evidence="5">
    <location>
        <begin position="4"/>
        <end position="61"/>
    </location>
</feature>
<comment type="caution">
    <text evidence="6">The sequence shown here is derived from an EMBL/GenBank/DDBJ whole genome shotgun (WGS) entry which is preliminary data.</text>
</comment>
<keyword evidence="7" id="KW-1185">Reference proteome</keyword>
<evidence type="ECO:0000256" key="3">
    <source>
        <dbReference type="ARBA" id="ARBA00023125"/>
    </source>
</evidence>
<gene>
    <name evidence="6" type="ORF">PQR62_20440</name>
</gene>
<proteinExistence type="inferred from homology"/>
<dbReference type="PROSITE" id="PS50931">
    <property type="entry name" value="HTH_LYSR"/>
    <property type="match status" value="1"/>
</dbReference>
<dbReference type="SUPFAM" id="SSF46785">
    <property type="entry name" value="Winged helix' DNA-binding domain"/>
    <property type="match status" value="1"/>
</dbReference>
<dbReference type="PANTHER" id="PTHR30537">
    <property type="entry name" value="HTH-TYPE TRANSCRIPTIONAL REGULATOR"/>
    <property type="match status" value="1"/>
</dbReference>
<dbReference type="CDD" id="cd08422">
    <property type="entry name" value="PBP2_CrgA_like"/>
    <property type="match status" value="1"/>
</dbReference>
<evidence type="ECO:0000256" key="4">
    <source>
        <dbReference type="ARBA" id="ARBA00023163"/>
    </source>
</evidence>
<evidence type="ECO:0000256" key="2">
    <source>
        <dbReference type="ARBA" id="ARBA00023015"/>
    </source>
</evidence>
<sequence>MATDRLGDMRLFSEAAVLGSLSSAGRKLGLSPAAASARLQKLEAALQTKLFDRSTRKLRLTEEGQQYLRYCKTALDAVDDAEAELLAGRREIRGKIRISASADFGRRTLKPWLDEFCQAHPRLKIALTLSDALSDLLQDDIDLAIRFGRPDESTLATRRLAPNWRVLCAAPTYLVRHGTPLTVGDLAHHDFVVLSTATGLLSELHFESNGRLQRFVIPLARAWETNDGALAREWLLDGKGLARRTIWDAVDDIRNGRITPLLVQNAIEEAGVYAVFHATKYMPPRVRAILDFLVMKFESATSELLTMPHSETFKPQKITETRN</sequence>
<dbReference type="Pfam" id="PF03466">
    <property type="entry name" value="LysR_substrate"/>
    <property type="match status" value="1"/>
</dbReference>
<keyword evidence="3" id="KW-0238">DNA-binding</keyword>
<dbReference type="InterPro" id="IPR036390">
    <property type="entry name" value="WH_DNA-bd_sf"/>
</dbReference>
<dbReference type="Pfam" id="PF00126">
    <property type="entry name" value="HTH_1"/>
    <property type="match status" value="1"/>
</dbReference>
<evidence type="ECO:0000259" key="5">
    <source>
        <dbReference type="PROSITE" id="PS50931"/>
    </source>
</evidence>
<keyword evidence="2" id="KW-0805">Transcription regulation</keyword>
<dbReference type="InterPro" id="IPR058163">
    <property type="entry name" value="LysR-type_TF_proteobact-type"/>
</dbReference>
<dbReference type="RefSeq" id="WP_408159871.1">
    <property type="nucleotide sequence ID" value="NZ_JAQQFM010000009.1"/>
</dbReference>
<comment type="similarity">
    <text evidence="1">Belongs to the LysR transcriptional regulatory family.</text>
</comment>
<evidence type="ECO:0000313" key="7">
    <source>
        <dbReference type="Proteomes" id="UP001629246"/>
    </source>
</evidence>